<dbReference type="RefSeq" id="WP_268078748.1">
    <property type="nucleotide sequence ID" value="NZ_CP106885.1"/>
</dbReference>
<evidence type="ECO:0000313" key="2">
    <source>
        <dbReference type="Proteomes" id="UP001214170"/>
    </source>
</evidence>
<proteinExistence type="predicted"/>
<dbReference type="EMBL" id="CP121261">
    <property type="protein sequence ID" value="WFP08474.1"/>
    <property type="molecule type" value="Genomic_DNA"/>
</dbReference>
<gene>
    <name evidence="1" type="ORF">P8T11_00975</name>
</gene>
<accession>A0ABY8GUD0</accession>
<dbReference type="InterPro" id="IPR003458">
    <property type="entry name" value="Phage_T4_Gp38_tail_assem"/>
</dbReference>
<keyword evidence="2" id="KW-1185">Reference proteome</keyword>
<name>A0ABY8GUD0_9BURK</name>
<evidence type="ECO:0000313" key="1">
    <source>
        <dbReference type="EMBL" id="WFP08474.1"/>
    </source>
</evidence>
<protein>
    <submittedName>
        <fullName evidence="1">Tail fiber assembly protein</fullName>
    </submittedName>
</protein>
<organism evidence="1 2">
    <name type="scientific">Achromobacter spanius</name>
    <dbReference type="NCBI Taxonomy" id="217203"/>
    <lineage>
        <taxon>Bacteria</taxon>
        <taxon>Pseudomonadati</taxon>
        <taxon>Pseudomonadota</taxon>
        <taxon>Betaproteobacteria</taxon>
        <taxon>Burkholderiales</taxon>
        <taxon>Alcaligenaceae</taxon>
        <taxon>Achromobacter</taxon>
    </lineage>
</organism>
<dbReference type="Proteomes" id="UP001214170">
    <property type="component" value="Chromosome"/>
</dbReference>
<reference evidence="1 2" key="1">
    <citation type="submission" date="2023-03" db="EMBL/GenBank/DDBJ databases">
        <title>Achromobacter spanius LIG8.</title>
        <authorList>
            <person name="Shrestha S."/>
        </authorList>
    </citation>
    <scope>NUCLEOTIDE SEQUENCE [LARGE SCALE GENOMIC DNA]</scope>
    <source>
        <strain evidence="1 2">LIG8</strain>
    </source>
</reference>
<dbReference type="Pfam" id="PF02413">
    <property type="entry name" value="Caudo_TAP"/>
    <property type="match status" value="1"/>
</dbReference>
<sequence>MRVFCKYVPEDAVPSVQYLQDDDGVDWYAAQEEFAADSLIVCTDETGRVCAFGRDASALYPIDQAVWSVPASSVPEGFDADGDWTVVDGKIAARAPTAEDAKAKMHVLLAPALLDFQALQVIVDAGGASDPERQRHEALRAYCQALYRVESQEGYPADVVWPERP</sequence>